<dbReference type="InterPro" id="IPR058626">
    <property type="entry name" value="MdtA-like_b-barrel"/>
</dbReference>
<dbReference type="Pfam" id="PF25876">
    <property type="entry name" value="HH_MFP_RND"/>
    <property type="match status" value="1"/>
</dbReference>
<comment type="caution">
    <text evidence="10">The sequence shown here is derived from an EMBL/GenBank/DDBJ whole genome shotgun (WGS) entry which is preliminary data.</text>
</comment>
<protein>
    <submittedName>
        <fullName evidence="10">Efflux RND transporter periplasmic adaptor subunit</fullName>
    </submittedName>
</protein>
<dbReference type="Proteomes" id="UP001279660">
    <property type="component" value="Unassembled WGS sequence"/>
</dbReference>
<dbReference type="InterPro" id="IPR058627">
    <property type="entry name" value="MdtA-like_C"/>
</dbReference>
<comment type="similarity">
    <text evidence="2">Belongs to the membrane fusion protein (MFP) (TC 8.A.1) family.</text>
</comment>
<evidence type="ECO:0000256" key="3">
    <source>
        <dbReference type="SAM" id="Coils"/>
    </source>
</evidence>
<dbReference type="Pfam" id="PF25917">
    <property type="entry name" value="BSH_RND"/>
    <property type="match status" value="1"/>
</dbReference>
<dbReference type="PANTHER" id="PTHR30158">
    <property type="entry name" value="ACRA/E-RELATED COMPONENT OF DRUG EFFLUX TRANSPORTER"/>
    <property type="match status" value="1"/>
</dbReference>
<dbReference type="Gene3D" id="2.40.30.170">
    <property type="match status" value="1"/>
</dbReference>
<sequence>MTVMPGRMGLIPLATAIVALAACSSKAPPPPPTPQVSVALPLQRDVVDWDEYVGRFEAIQDVQLLPRVSGTIDRIFFANGQRVRAGEALFTIDPRPYAAALAQARAQVAKAQAALTNAQSELARADKLLAAEAISKEEYETKLAAVRTAQADLGAGRANVTTAELNLGFTTVRSPITGVVSDRRVSKGNYATAATTVLTRVVSTDPIWFSFEGAESFYLKYLRQAKTGERGSSRNTPNPVEVQLGDEKGYRWHGRMEFVDNAVDPNSGTIRAHAVIANPDGFLTPGLFGRARLLGSGHYHAMLVPDEAILTDQTRKLVYVVGQDGKVVARPVETGPQVEGLRVVKSGLAPTEHVVIDGITTLQPGMAVKQNLVKMRPKAADTAPQSTQETAPPASDATAN</sequence>
<dbReference type="NCBIfam" id="TIGR01730">
    <property type="entry name" value="RND_mfp"/>
    <property type="match status" value="1"/>
</dbReference>
<name>A0ABU4PI15_9SPHN</name>
<evidence type="ECO:0000256" key="5">
    <source>
        <dbReference type="SAM" id="SignalP"/>
    </source>
</evidence>
<dbReference type="PANTHER" id="PTHR30158:SF10">
    <property type="entry name" value="CATION EFFLUX PUMP"/>
    <property type="match status" value="1"/>
</dbReference>
<organism evidence="10 11">
    <name type="scientific">Sphingomonas echinoides</name>
    <dbReference type="NCBI Taxonomy" id="59803"/>
    <lineage>
        <taxon>Bacteria</taxon>
        <taxon>Pseudomonadati</taxon>
        <taxon>Pseudomonadota</taxon>
        <taxon>Alphaproteobacteria</taxon>
        <taxon>Sphingomonadales</taxon>
        <taxon>Sphingomonadaceae</taxon>
        <taxon>Sphingomonas</taxon>
    </lineage>
</organism>
<dbReference type="EMBL" id="JAWXXV010000001">
    <property type="protein sequence ID" value="MDX5983841.1"/>
    <property type="molecule type" value="Genomic_DNA"/>
</dbReference>
<feature type="coiled-coil region" evidence="3">
    <location>
        <begin position="101"/>
        <end position="128"/>
    </location>
</feature>
<gene>
    <name evidence="10" type="ORF">SIL82_06170</name>
</gene>
<evidence type="ECO:0000256" key="1">
    <source>
        <dbReference type="ARBA" id="ARBA00004196"/>
    </source>
</evidence>
<evidence type="ECO:0000259" key="7">
    <source>
        <dbReference type="Pfam" id="PF25917"/>
    </source>
</evidence>
<evidence type="ECO:0000259" key="6">
    <source>
        <dbReference type="Pfam" id="PF25876"/>
    </source>
</evidence>
<evidence type="ECO:0000313" key="11">
    <source>
        <dbReference type="Proteomes" id="UP001279660"/>
    </source>
</evidence>
<evidence type="ECO:0000256" key="4">
    <source>
        <dbReference type="SAM" id="MobiDB-lite"/>
    </source>
</evidence>
<feature type="domain" description="Multidrug resistance protein MdtA-like beta-barrel" evidence="8">
    <location>
        <begin position="229"/>
        <end position="293"/>
    </location>
</feature>
<dbReference type="InterPro" id="IPR058625">
    <property type="entry name" value="MdtA-like_BSH"/>
</dbReference>
<feature type="domain" description="Multidrug resistance protein MdtA-like alpha-helical hairpin" evidence="6">
    <location>
        <begin position="101"/>
        <end position="170"/>
    </location>
</feature>
<evidence type="ECO:0000256" key="2">
    <source>
        <dbReference type="ARBA" id="ARBA00009477"/>
    </source>
</evidence>
<keyword evidence="11" id="KW-1185">Reference proteome</keyword>
<dbReference type="Pfam" id="PF25944">
    <property type="entry name" value="Beta-barrel_RND"/>
    <property type="match status" value="1"/>
</dbReference>
<keyword evidence="5" id="KW-0732">Signal</keyword>
<dbReference type="Pfam" id="PF25967">
    <property type="entry name" value="RND-MFP_C"/>
    <property type="match status" value="1"/>
</dbReference>
<accession>A0ABU4PI15</accession>
<dbReference type="Gene3D" id="2.40.50.100">
    <property type="match status" value="1"/>
</dbReference>
<keyword evidence="3" id="KW-0175">Coiled coil</keyword>
<feature type="chain" id="PRO_5045921507" evidence="5">
    <location>
        <begin position="28"/>
        <end position="400"/>
    </location>
</feature>
<dbReference type="SUPFAM" id="SSF111369">
    <property type="entry name" value="HlyD-like secretion proteins"/>
    <property type="match status" value="1"/>
</dbReference>
<feature type="region of interest" description="Disordered" evidence="4">
    <location>
        <begin position="375"/>
        <end position="400"/>
    </location>
</feature>
<feature type="signal peptide" evidence="5">
    <location>
        <begin position="1"/>
        <end position="27"/>
    </location>
</feature>
<feature type="domain" description="Multidrug resistance protein MdtA-like barrel-sandwich hybrid" evidence="7">
    <location>
        <begin position="62"/>
        <end position="197"/>
    </location>
</feature>
<evidence type="ECO:0000259" key="9">
    <source>
        <dbReference type="Pfam" id="PF25967"/>
    </source>
</evidence>
<dbReference type="Gene3D" id="2.40.420.20">
    <property type="match status" value="1"/>
</dbReference>
<dbReference type="PROSITE" id="PS51257">
    <property type="entry name" value="PROKAR_LIPOPROTEIN"/>
    <property type="match status" value="1"/>
</dbReference>
<dbReference type="Gene3D" id="1.10.287.470">
    <property type="entry name" value="Helix hairpin bin"/>
    <property type="match status" value="1"/>
</dbReference>
<evidence type="ECO:0000313" key="10">
    <source>
        <dbReference type="EMBL" id="MDX5983841.1"/>
    </source>
</evidence>
<feature type="domain" description="Multidrug resistance protein MdtA-like C-terminal permuted SH3" evidence="9">
    <location>
        <begin position="301"/>
        <end position="360"/>
    </location>
</feature>
<dbReference type="RefSeq" id="WP_029622499.1">
    <property type="nucleotide sequence ID" value="NZ_JAWXXV010000001.1"/>
</dbReference>
<dbReference type="InterPro" id="IPR006143">
    <property type="entry name" value="RND_pump_MFP"/>
</dbReference>
<dbReference type="InterPro" id="IPR058624">
    <property type="entry name" value="MdtA-like_HH"/>
</dbReference>
<comment type="subcellular location">
    <subcellularLocation>
        <location evidence="1">Cell envelope</location>
    </subcellularLocation>
</comment>
<reference evidence="10 11" key="1">
    <citation type="submission" date="2023-11" db="EMBL/GenBank/DDBJ databases">
        <title>MicrobeMod: A computational toolkit for identifying prokaryotic methylation and restriction-modification with nanopore sequencing.</title>
        <authorList>
            <person name="Crits-Christoph A."/>
            <person name="Kang S.C."/>
            <person name="Lee H."/>
            <person name="Ostrov N."/>
        </authorList>
    </citation>
    <scope>NUCLEOTIDE SEQUENCE [LARGE SCALE GENOMIC DNA]</scope>
    <source>
        <strain evidence="10 11">ATCC 14820</strain>
    </source>
</reference>
<evidence type="ECO:0000259" key="8">
    <source>
        <dbReference type="Pfam" id="PF25944"/>
    </source>
</evidence>
<proteinExistence type="inferred from homology"/>